<dbReference type="InterPro" id="IPR025272">
    <property type="entry name" value="SocA_Panacea"/>
</dbReference>
<dbReference type="Proteomes" id="UP000010482">
    <property type="component" value="Chromosome"/>
</dbReference>
<dbReference type="EMBL" id="CP003944">
    <property type="protein sequence ID" value="AFZ51981.1"/>
    <property type="molecule type" value="Genomic_DNA"/>
</dbReference>
<evidence type="ECO:0000259" key="1">
    <source>
        <dbReference type="Pfam" id="PF13274"/>
    </source>
</evidence>
<dbReference type="Pfam" id="PF13274">
    <property type="entry name" value="SocA_Panacea"/>
    <property type="match status" value="1"/>
</dbReference>
<sequence>MNLSMLEKLIVFFVRKTKGYITKTQLVKFLYLADLAAVKWTEKQLTDLDWLYYQYGPWNEEIDLALDGFYQNEVLTQSKLGNAVVIQPTENCPEIKHLGFSKRLELMLRNIQKEWAGLNSQKIAELLDFVYQTEPMIVAKSRHTPEEKVSLNLYLEHEKVREELGV</sequence>
<proteinExistence type="predicted"/>
<dbReference type="PATRIC" id="fig|13035.3.peg.3955"/>
<protein>
    <recommendedName>
        <fullName evidence="1">Antitoxin SocA-like Panacea domain-containing protein</fullName>
    </recommendedName>
</protein>
<gene>
    <name evidence="2" type="ORF">Dacsa_3493</name>
</gene>
<accession>K9YYF5</accession>
<dbReference type="HOGENOM" id="CLU_1657832_0_0_3"/>
<feature type="domain" description="Antitoxin SocA-like Panacea" evidence="1">
    <location>
        <begin position="26"/>
        <end position="126"/>
    </location>
</feature>
<keyword evidence="3" id="KW-1185">Reference proteome</keyword>
<dbReference type="KEGG" id="dsl:Dacsa_3493"/>
<dbReference type="STRING" id="13035.Dacsa_3493"/>
<organism evidence="2 3">
    <name type="scientific">Dactylococcopsis salina (strain PCC 8305)</name>
    <name type="common">Myxobactron salinum</name>
    <dbReference type="NCBI Taxonomy" id="13035"/>
    <lineage>
        <taxon>Bacteria</taxon>
        <taxon>Bacillati</taxon>
        <taxon>Cyanobacteriota</taxon>
        <taxon>Cyanophyceae</taxon>
        <taxon>Nodosilineales</taxon>
        <taxon>Cymatolegaceae</taxon>
        <taxon>Dactylococcopsis</taxon>
    </lineage>
</organism>
<dbReference type="eggNOG" id="ENOG503078S">
    <property type="taxonomic scope" value="Bacteria"/>
</dbReference>
<dbReference type="AlphaFoldDB" id="K9YYF5"/>
<evidence type="ECO:0000313" key="3">
    <source>
        <dbReference type="Proteomes" id="UP000010482"/>
    </source>
</evidence>
<evidence type="ECO:0000313" key="2">
    <source>
        <dbReference type="EMBL" id="AFZ51981.1"/>
    </source>
</evidence>
<reference evidence="2" key="1">
    <citation type="submission" date="2012-04" db="EMBL/GenBank/DDBJ databases">
        <title>Finished genome of Dactylococcopsis salina PCC 8305.</title>
        <authorList>
            <consortium name="US DOE Joint Genome Institute"/>
            <person name="Gugger M."/>
            <person name="Coursin T."/>
            <person name="Rippka R."/>
            <person name="Tandeau De Marsac N."/>
            <person name="Huntemann M."/>
            <person name="Wei C.-L."/>
            <person name="Han J."/>
            <person name="Detter J.C."/>
            <person name="Han C."/>
            <person name="Tapia R."/>
            <person name="Daligault H."/>
            <person name="Chen A."/>
            <person name="Krypides N."/>
            <person name="Mavromatis K."/>
            <person name="Markowitz V."/>
            <person name="Szeto E."/>
            <person name="Ivanova N."/>
            <person name="Ovchinnikova G."/>
            <person name="Pagani I."/>
            <person name="Pati A."/>
            <person name="Goodwin L."/>
            <person name="Peters L."/>
            <person name="Pitluck S."/>
            <person name="Woyke T."/>
            <person name="Kerfeld C."/>
        </authorList>
    </citation>
    <scope>NUCLEOTIDE SEQUENCE [LARGE SCALE GENOMIC DNA]</scope>
    <source>
        <strain evidence="2">PCC 8305</strain>
    </source>
</reference>
<name>K9YYF5_DACS8</name>